<accession>A0A5N3QST0</accession>
<sequence>MPKYHINTIENDFWWAYLELETLSKEKYIEVMRRHHIEPNSLVVYKKSMFSKLMMSIFTQTFYEMMHEATKEYSTQLESIRTTCPEDDTNFCEYAIAQEKLQARAMKYVVDGDFSSATSLIKGFIALSR</sequence>
<reference evidence="1 2" key="1">
    <citation type="submission" date="2019-09" db="EMBL/GenBank/DDBJ databases">
        <title>Whole genome sequence of Vibrio fortis.</title>
        <authorList>
            <person name="Das S.K."/>
        </authorList>
    </citation>
    <scope>NUCLEOTIDE SEQUENCE [LARGE SCALE GENOMIC DNA]</scope>
    <source>
        <strain evidence="1 2">AN60</strain>
    </source>
</reference>
<gene>
    <name evidence="1" type="ORF">F2P58_22250</name>
</gene>
<dbReference type="RefSeq" id="WP_150872968.1">
    <property type="nucleotide sequence ID" value="NZ_VWSE01000010.1"/>
</dbReference>
<dbReference type="Proteomes" id="UP000326789">
    <property type="component" value="Unassembled WGS sequence"/>
</dbReference>
<dbReference type="AlphaFoldDB" id="A0A5N3QST0"/>
<comment type="caution">
    <text evidence="1">The sequence shown here is derived from an EMBL/GenBank/DDBJ whole genome shotgun (WGS) entry which is preliminary data.</text>
</comment>
<organism evidence="1 2">
    <name type="scientific">Vibrio fortis</name>
    <dbReference type="NCBI Taxonomy" id="212667"/>
    <lineage>
        <taxon>Bacteria</taxon>
        <taxon>Pseudomonadati</taxon>
        <taxon>Pseudomonadota</taxon>
        <taxon>Gammaproteobacteria</taxon>
        <taxon>Vibrionales</taxon>
        <taxon>Vibrionaceae</taxon>
        <taxon>Vibrio</taxon>
    </lineage>
</organism>
<evidence type="ECO:0000313" key="2">
    <source>
        <dbReference type="Proteomes" id="UP000326789"/>
    </source>
</evidence>
<name>A0A5N3QST0_9VIBR</name>
<evidence type="ECO:0000313" key="1">
    <source>
        <dbReference type="EMBL" id="KAB0285256.1"/>
    </source>
</evidence>
<protein>
    <submittedName>
        <fullName evidence="1">Uncharacterized protein</fullName>
    </submittedName>
</protein>
<dbReference type="EMBL" id="VWSE01000010">
    <property type="protein sequence ID" value="KAB0285256.1"/>
    <property type="molecule type" value="Genomic_DNA"/>
</dbReference>
<proteinExistence type="predicted"/>